<evidence type="ECO:0000256" key="1">
    <source>
        <dbReference type="SAM" id="MobiDB-lite"/>
    </source>
</evidence>
<organism evidence="2 3">
    <name type="scientific">Lupinus luteus</name>
    <name type="common">European yellow lupine</name>
    <dbReference type="NCBI Taxonomy" id="3873"/>
    <lineage>
        <taxon>Eukaryota</taxon>
        <taxon>Viridiplantae</taxon>
        <taxon>Streptophyta</taxon>
        <taxon>Embryophyta</taxon>
        <taxon>Tracheophyta</taxon>
        <taxon>Spermatophyta</taxon>
        <taxon>Magnoliopsida</taxon>
        <taxon>eudicotyledons</taxon>
        <taxon>Gunneridae</taxon>
        <taxon>Pentapetalae</taxon>
        <taxon>rosids</taxon>
        <taxon>fabids</taxon>
        <taxon>Fabales</taxon>
        <taxon>Fabaceae</taxon>
        <taxon>Papilionoideae</taxon>
        <taxon>50 kb inversion clade</taxon>
        <taxon>genistoids sensu lato</taxon>
        <taxon>core genistoids</taxon>
        <taxon>Genisteae</taxon>
        <taxon>Lupinus</taxon>
    </lineage>
</organism>
<sequence>MSNSLLHLLSMFDDDDDDENDTIETQHRNYPNHGVVAPRRNATQPPNGGVVAPRRNATQPRASLNNTGTHNMKGLINNTGYIKGNGNGSIIFGGFDSSTRTYNK</sequence>
<feature type="compositionally biased region" description="Polar residues" evidence="1">
    <location>
        <begin position="56"/>
        <end position="72"/>
    </location>
</feature>
<reference evidence="2 3" key="1">
    <citation type="submission" date="2024-03" db="EMBL/GenBank/DDBJ databases">
        <authorList>
            <person name="Martinez-Hernandez J."/>
        </authorList>
    </citation>
    <scope>NUCLEOTIDE SEQUENCE [LARGE SCALE GENOMIC DNA]</scope>
</reference>
<dbReference type="Proteomes" id="UP001497480">
    <property type="component" value="Unassembled WGS sequence"/>
</dbReference>
<dbReference type="EMBL" id="CAXHTB010000014">
    <property type="protein sequence ID" value="CAL0320104.1"/>
    <property type="molecule type" value="Genomic_DNA"/>
</dbReference>
<proteinExistence type="predicted"/>
<feature type="region of interest" description="Disordered" evidence="1">
    <location>
        <begin position="13"/>
        <end position="72"/>
    </location>
</feature>
<evidence type="ECO:0000313" key="3">
    <source>
        <dbReference type="Proteomes" id="UP001497480"/>
    </source>
</evidence>
<accession>A0AAV1XEC0</accession>
<keyword evidence="3" id="KW-1185">Reference proteome</keyword>
<comment type="caution">
    <text evidence="2">The sequence shown here is derived from an EMBL/GenBank/DDBJ whole genome shotgun (WGS) entry which is preliminary data.</text>
</comment>
<dbReference type="AlphaFoldDB" id="A0AAV1XEC0"/>
<evidence type="ECO:0000313" key="2">
    <source>
        <dbReference type="EMBL" id="CAL0320104.1"/>
    </source>
</evidence>
<gene>
    <name evidence="2" type="ORF">LLUT_LOCUS21164</name>
</gene>
<feature type="compositionally biased region" description="Acidic residues" evidence="1">
    <location>
        <begin position="13"/>
        <end position="22"/>
    </location>
</feature>
<protein>
    <submittedName>
        <fullName evidence="2">Uncharacterized protein</fullName>
    </submittedName>
</protein>
<name>A0AAV1XEC0_LUPLU</name>